<feature type="signal peptide" evidence="1">
    <location>
        <begin position="1"/>
        <end position="31"/>
    </location>
</feature>
<organism evidence="2 3">
    <name type="scientific">Testicularia cyperi</name>
    <dbReference type="NCBI Taxonomy" id="1882483"/>
    <lineage>
        <taxon>Eukaryota</taxon>
        <taxon>Fungi</taxon>
        <taxon>Dikarya</taxon>
        <taxon>Basidiomycota</taxon>
        <taxon>Ustilaginomycotina</taxon>
        <taxon>Ustilaginomycetes</taxon>
        <taxon>Ustilaginales</taxon>
        <taxon>Anthracoideaceae</taxon>
        <taxon>Testicularia</taxon>
    </lineage>
</organism>
<dbReference type="STRING" id="1882483.A0A317XMG6"/>
<dbReference type="InParanoid" id="A0A317XMG6"/>
<dbReference type="AlphaFoldDB" id="A0A317XMG6"/>
<proteinExistence type="predicted"/>
<accession>A0A317XMG6</accession>
<reference evidence="2 3" key="1">
    <citation type="journal article" date="2018" name="Mol. Biol. Evol.">
        <title>Broad Genomic Sampling Reveals a Smut Pathogenic Ancestry of the Fungal Clade Ustilaginomycotina.</title>
        <authorList>
            <person name="Kijpornyongpan T."/>
            <person name="Mondo S.J."/>
            <person name="Barry K."/>
            <person name="Sandor L."/>
            <person name="Lee J."/>
            <person name="Lipzen A."/>
            <person name="Pangilinan J."/>
            <person name="LaButti K."/>
            <person name="Hainaut M."/>
            <person name="Henrissat B."/>
            <person name="Grigoriev I.V."/>
            <person name="Spatafora J.W."/>
            <person name="Aime M.C."/>
        </authorList>
    </citation>
    <scope>NUCLEOTIDE SEQUENCE [LARGE SCALE GENOMIC DNA]</scope>
    <source>
        <strain evidence="2 3">MCA 3645</strain>
    </source>
</reference>
<feature type="chain" id="PRO_5016248235" evidence="1">
    <location>
        <begin position="32"/>
        <end position="137"/>
    </location>
</feature>
<dbReference type="OrthoDB" id="2544298at2759"/>
<dbReference type="EMBL" id="KZ819195">
    <property type="protein sequence ID" value="PWY99505.1"/>
    <property type="molecule type" value="Genomic_DNA"/>
</dbReference>
<keyword evidence="3" id="KW-1185">Reference proteome</keyword>
<name>A0A317XMG6_9BASI</name>
<gene>
    <name evidence="2" type="ORF">BCV70DRAFT_201071</name>
</gene>
<evidence type="ECO:0000313" key="3">
    <source>
        <dbReference type="Proteomes" id="UP000246740"/>
    </source>
</evidence>
<keyword evidence="1" id="KW-0732">Signal</keyword>
<evidence type="ECO:0000313" key="2">
    <source>
        <dbReference type="EMBL" id="PWY99505.1"/>
    </source>
</evidence>
<evidence type="ECO:0000256" key="1">
    <source>
        <dbReference type="SAM" id="SignalP"/>
    </source>
</evidence>
<protein>
    <submittedName>
        <fullName evidence="2">Uncharacterized protein</fullName>
    </submittedName>
</protein>
<dbReference type="Proteomes" id="UP000246740">
    <property type="component" value="Unassembled WGS sequence"/>
</dbReference>
<sequence>MILRPFSTATATAAVVLVLGLVLLTPGGVDAKGGQEVGEMCNYKKNCYSWNGGAGDPWANGRVTCAVPQNMSPEGCGSSEDKRGDFSGICKMVGNLDPLDYGCECGVHKGDCPEMSPFRRIFWPTTWIKDAMNAKNG</sequence>